<dbReference type="AlphaFoldDB" id="A0A0G1RFN1"/>
<dbReference type="EMBL" id="LCNM01000014">
    <property type="protein sequence ID" value="KKU55951.1"/>
    <property type="molecule type" value="Genomic_DNA"/>
</dbReference>
<accession>A0A0G1RFN1</accession>
<evidence type="ECO:0000313" key="1">
    <source>
        <dbReference type="EMBL" id="KKU55951.1"/>
    </source>
</evidence>
<sequence>MFEYQSLLDIPVRRTKRVPQQFTGSELAAISLLDSAVNYQLDRIDLQRLEQSVNHPIAIKGMYGSHMSPQEIIQWAQNLWNEDEGVEPEEQYLWAIRGKTNHPVPEDRGEIVGFVTAYTLSKGTISRMKKNGTLESAIHIAHSDASLTKNPPFTK</sequence>
<reference evidence="1 2" key="1">
    <citation type="journal article" date="2015" name="Nature">
        <title>rRNA introns, odd ribosomes, and small enigmatic genomes across a large radiation of phyla.</title>
        <authorList>
            <person name="Brown C.T."/>
            <person name="Hug L.A."/>
            <person name="Thomas B.C."/>
            <person name="Sharon I."/>
            <person name="Castelle C.J."/>
            <person name="Singh A."/>
            <person name="Wilkins M.J."/>
            <person name="Williams K.H."/>
            <person name="Banfield J.F."/>
        </authorList>
    </citation>
    <scope>NUCLEOTIDE SEQUENCE [LARGE SCALE GENOMIC DNA]</scope>
</reference>
<proteinExistence type="predicted"/>
<name>A0A0G1RFN1_9BACT</name>
<organism evidence="1 2">
    <name type="scientific">Candidatus Amesbacteria bacterium GW2011_GWA2_47_11</name>
    <dbReference type="NCBI Taxonomy" id="1618357"/>
    <lineage>
        <taxon>Bacteria</taxon>
        <taxon>Candidatus Amesiibacteriota</taxon>
    </lineage>
</organism>
<gene>
    <name evidence="1" type="ORF">UX78_C0014G0004</name>
</gene>
<evidence type="ECO:0000313" key="2">
    <source>
        <dbReference type="Proteomes" id="UP000034607"/>
    </source>
</evidence>
<dbReference type="Proteomes" id="UP000034607">
    <property type="component" value="Unassembled WGS sequence"/>
</dbReference>
<comment type="caution">
    <text evidence="1">The sequence shown here is derived from an EMBL/GenBank/DDBJ whole genome shotgun (WGS) entry which is preliminary data.</text>
</comment>
<protein>
    <submittedName>
        <fullName evidence="1">Uncharacterized protein</fullName>
    </submittedName>
</protein>